<sequence length="47" mass="5225">MAASTGHGSWLPLRFVIPRPPLSYSTLVRFTSLLYHKGCPIIRTAPD</sequence>
<evidence type="ECO:0000313" key="1">
    <source>
        <dbReference type="EMBL" id="DAD79282.1"/>
    </source>
</evidence>
<name>A0A8S5MAK0_9CAUD</name>
<accession>A0A8S5MAK0</accession>
<dbReference type="EMBL" id="BK014862">
    <property type="protein sequence ID" value="DAD79282.1"/>
    <property type="molecule type" value="Genomic_DNA"/>
</dbReference>
<proteinExistence type="predicted"/>
<reference evidence="1" key="1">
    <citation type="journal article" date="2021" name="Proc. Natl. Acad. Sci. U.S.A.">
        <title>A Catalog of Tens of Thousands of Viruses from Human Metagenomes Reveals Hidden Associations with Chronic Diseases.</title>
        <authorList>
            <person name="Tisza M.J."/>
            <person name="Buck C.B."/>
        </authorList>
    </citation>
    <scope>NUCLEOTIDE SEQUENCE</scope>
    <source>
        <strain evidence="1">CtRPH1</strain>
    </source>
</reference>
<protein>
    <submittedName>
        <fullName evidence="1">Uncharacterized protein</fullName>
    </submittedName>
</protein>
<organism evidence="1">
    <name type="scientific">Myoviridae sp. ctRPH1</name>
    <dbReference type="NCBI Taxonomy" id="2826650"/>
    <lineage>
        <taxon>Viruses</taxon>
        <taxon>Duplodnaviria</taxon>
        <taxon>Heunggongvirae</taxon>
        <taxon>Uroviricota</taxon>
        <taxon>Caudoviricetes</taxon>
    </lineage>
</organism>